<dbReference type="OrthoDB" id="9816043at2"/>
<evidence type="ECO:0000256" key="3">
    <source>
        <dbReference type="ARBA" id="ARBA00022603"/>
    </source>
</evidence>
<organism evidence="9 10">
    <name type="scientific">Sphingomonas suaedae</name>
    <dbReference type="NCBI Taxonomy" id="2599297"/>
    <lineage>
        <taxon>Bacteria</taxon>
        <taxon>Pseudomonadati</taxon>
        <taxon>Pseudomonadota</taxon>
        <taxon>Alphaproteobacteria</taxon>
        <taxon>Sphingomonadales</taxon>
        <taxon>Sphingomonadaceae</taxon>
        <taxon>Sphingomonas</taxon>
    </lineage>
</organism>
<dbReference type="PRINTS" id="PR00506">
    <property type="entry name" value="D21N6MTFRASE"/>
</dbReference>
<dbReference type="GO" id="GO:0005737">
    <property type="term" value="C:cytoplasm"/>
    <property type="evidence" value="ECO:0007669"/>
    <property type="project" value="TreeGrafter"/>
</dbReference>
<dbReference type="AlphaFoldDB" id="A0A518RK49"/>
<dbReference type="PANTHER" id="PTHR13370:SF3">
    <property type="entry name" value="TRNA (GUANINE(10)-N2)-METHYLTRANSFERASE HOMOLOG"/>
    <property type="match status" value="1"/>
</dbReference>
<evidence type="ECO:0000256" key="4">
    <source>
        <dbReference type="ARBA" id="ARBA00022679"/>
    </source>
</evidence>
<sequence length="532" mass="59332">MTIANSLFYGDNLDVMRTHFPDGCVDLVYLDPPFNSNANYNILFRSPTGSDADAQVQAFEDSWHWNDAAEDAFDQVMQSGHARAFDLLAAFRSALGTNDMMAYLAMMAIRLIELHRVLKAQGSLYLHCDPTASHYLKLLLDAVFGAERFRNEITWKRTAAHSDGGRYGRNTDTILFYAKGAKPRWNPLFTPYDADYAARFRNRDPDGRLWMDDNLTAKGLSGGGYSYAYKGVTSYWRMPVETMERLDREGRLHFTRTGGIRLKRYLDEARGSPVQALWTDIPALNSQAQERLGYPTQKPIALLERIIAASSDPGDLVLDPFCGCGTAVHAAEKLGRRWAGIDVTHLAIGLIEKRMRAAFPGVALRVEGTPRDCAAAADLARRDPYQFQWWAVAMVDAVPFGRRRKGADGGIDGIIYFRPERRQTARALVSVKGGERVGVGVVRDLHSAMERERAPIGVVLTRSTPSAPMLREAAAVGRFHSEATGRSYARMQILTVEELFRGRRPDIPLVDHAAAFRTAPRERVGGEQAVLF</sequence>
<dbReference type="GO" id="GO:0008170">
    <property type="term" value="F:N-methyltransferase activity"/>
    <property type="evidence" value="ECO:0007669"/>
    <property type="project" value="InterPro"/>
</dbReference>
<dbReference type="GO" id="GO:0032259">
    <property type="term" value="P:methylation"/>
    <property type="evidence" value="ECO:0007669"/>
    <property type="project" value="UniProtKB-KW"/>
</dbReference>
<dbReference type="Pfam" id="PF01555">
    <property type="entry name" value="N6_N4_Mtase"/>
    <property type="match status" value="1"/>
</dbReference>
<proteinExistence type="inferred from homology"/>
<dbReference type="EC" id="2.1.1.72" evidence="2"/>
<keyword evidence="4 9" id="KW-0808">Transferase</keyword>
<evidence type="ECO:0000259" key="7">
    <source>
        <dbReference type="Pfam" id="PF01555"/>
    </source>
</evidence>
<dbReference type="InterPro" id="IPR002052">
    <property type="entry name" value="DNA_methylase_N6_adenine_CS"/>
</dbReference>
<evidence type="ECO:0000259" key="8">
    <source>
        <dbReference type="Pfam" id="PF22722"/>
    </source>
</evidence>
<feature type="domain" description="DNA methylase N-4/N-6" evidence="7">
    <location>
        <begin position="25"/>
        <end position="345"/>
    </location>
</feature>
<dbReference type="Proteomes" id="UP000318055">
    <property type="component" value="Chromosome"/>
</dbReference>
<dbReference type="KEGG" id="ssua:FPZ54_18535"/>
<comment type="similarity">
    <text evidence="1">Belongs to the N(4)/N(6)-methyltransferase family.</text>
</comment>
<evidence type="ECO:0000313" key="9">
    <source>
        <dbReference type="EMBL" id="QDX27810.1"/>
    </source>
</evidence>
<dbReference type="PANTHER" id="PTHR13370">
    <property type="entry name" value="RNA METHYLASE-RELATED"/>
    <property type="match status" value="1"/>
</dbReference>
<accession>A0A518RK49</accession>
<dbReference type="SUPFAM" id="SSF53335">
    <property type="entry name" value="S-adenosyl-L-methionine-dependent methyltransferases"/>
    <property type="match status" value="1"/>
</dbReference>
<dbReference type="InterPro" id="IPR054557">
    <property type="entry name" value="NA-iREase1_dom"/>
</dbReference>
<keyword evidence="3 9" id="KW-0489">Methyltransferase</keyword>
<evidence type="ECO:0000256" key="6">
    <source>
        <dbReference type="ARBA" id="ARBA00047942"/>
    </source>
</evidence>
<evidence type="ECO:0000256" key="1">
    <source>
        <dbReference type="ARBA" id="ARBA00006594"/>
    </source>
</evidence>
<feature type="domain" description="NACHT-associated inactive Restriction Endonuclease 1 sensor" evidence="8">
    <location>
        <begin position="401"/>
        <end position="485"/>
    </location>
</feature>
<dbReference type="InterPro" id="IPR002941">
    <property type="entry name" value="DNA_methylase_N4/N6"/>
</dbReference>
<dbReference type="InterPro" id="IPR029063">
    <property type="entry name" value="SAM-dependent_MTases_sf"/>
</dbReference>
<dbReference type="InterPro" id="IPR002295">
    <property type="entry name" value="N4/N6-MTase_EcoPI_Mod-like"/>
</dbReference>
<dbReference type="Pfam" id="PF22722">
    <property type="entry name" value="NA-iREase1"/>
    <property type="match status" value="1"/>
</dbReference>
<dbReference type="PROSITE" id="PS00092">
    <property type="entry name" value="N6_MTASE"/>
    <property type="match status" value="1"/>
</dbReference>
<protein>
    <recommendedName>
        <fullName evidence="2">site-specific DNA-methyltransferase (adenine-specific)</fullName>
        <ecNumber evidence="2">2.1.1.72</ecNumber>
    </recommendedName>
</protein>
<dbReference type="GO" id="GO:0003677">
    <property type="term" value="F:DNA binding"/>
    <property type="evidence" value="ECO:0007669"/>
    <property type="project" value="InterPro"/>
</dbReference>
<evidence type="ECO:0000256" key="5">
    <source>
        <dbReference type="ARBA" id="ARBA00022691"/>
    </source>
</evidence>
<name>A0A518RK49_9SPHN</name>
<evidence type="ECO:0000256" key="2">
    <source>
        <dbReference type="ARBA" id="ARBA00011900"/>
    </source>
</evidence>
<dbReference type="GO" id="GO:0009007">
    <property type="term" value="F:site-specific DNA-methyltransferase (adenine-specific) activity"/>
    <property type="evidence" value="ECO:0007669"/>
    <property type="project" value="UniProtKB-EC"/>
</dbReference>
<reference evidence="9 10" key="1">
    <citation type="submission" date="2019-07" db="EMBL/GenBank/DDBJ databases">
        <title>Sphingomonas alkalisoli sp. nov., isolated from rhizosphere soil of Suaedae salsa.</title>
        <authorList>
            <person name="Zhang H."/>
            <person name="Xu L."/>
            <person name="Zhang J.-X."/>
            <person name="Sun J.-Q."/>
        </authorList>
    </citation>
    <scope>NUCLEOTIDE SEQUENCE [LARGE SCALE GENOMIC DNA]</scope>
    <source>
        <strain evidence="9 10">XS-10</strain>
    </source>
</reference>
<dbReference type="Gene3D" id="3.40.50.150">
    <property type="entry name" value="Vaccinia Virus protein VP39"/>
    <property type="match status" value="1"/>
</dbReference>
<dbReference type="RefSeq" id="WP_145849284.1">
    <property type="nucleotide sequence ID" value="NZ_CP042239.1"/>
</dbReference>
<dbReference type="EMBL" id="CP042239">
    <property type="protein sequence ID" value="QDX27810.1"/>
    <property type="molecule type" value="Genomic_DNA"/>
</dbReference>
<comment type="catalytic activity">
    <reaction evidence="6">
        <text>a 2'-deoxyadenosine in DNA + S-adenosyl-L-methionine = an N(6)-methyl-2'-deoxyadenosine in DNA + S-adenosyl-L-homocysteine + H(+)</text>
        <dbReference type="Rhea" id="RHEA:15197"/>
        <dbReference type="Rhea" id="RHEA-COMP:12418"/>
        <dbReference type="Rhea" id="RHEA-COMP:12419"/>
        <dbReference type="ChEBI" id="CHEBI:15378"/>
        <dbReference type="ChEBI" id="CHEBI:57856"/>
        <dbReference type="ChEBI" id="CHEBI:59789"/>
        <dbReference type="ChEBI" id="CHEBI:90615"/>
        <dbReference type="ChEBI" id="CHEBI:90616"/>
        <dbReference type="EC" id="2.1.1.72"/>
    </reaction>
</comment>
<keyword evidence="5" id="KW-0949">S-adenosyl-L-methionine</keyword>
<dbReference type="REBASE" id="356695">
    <property type="entry name" value="M.SspXS10ORF18535P"/>
</dbReference>
<evidence type="ECO:0000313" key="10">
    <source>
        <dbReference type="Proteomes" id="UP000318055"/>
    </source>
</evidence>
<gene>
    <name evidence="9" type="ORF">FPZ54_18535</name>
</gene>
<keyword evidence="10" id="KW-1185">Reference proteome</keyword>